<evidence type="ECO:0000313" key="1">
    <source>
        <dbReference type="EMBL" id="RXT53642.1"/>
    </source>
</evidence>
<dbReference type="Proteomes" id="UP000290819">
    <property type="component" value="Unassembled WGS sequence"/>
</dbReference>
<proteinExistence type="predicted"/>
<organism evidence="1 2">
    <name type="scientific">Bradyrhizobium betae</name>
    <dbReference type="NCBI Taxonomy" id="244734"/>
    <lineage>
        <taxon>Bacteria</taxon>
        <taxon>Pseudomonadati</taxon>
        <taxon>Pseudomonadota</taxon>
        <taxon>Alphaproteobacteria</taxon>
        <taxon>Hyphomicrobiales</taxon>
        <taxon>Nitrobacteraceae</taxon>
        <taxon>Bradyrhizobium</taxon>
    </lineage>
</organism>
<dbReference type="InterPro" id="IPR011101">
    <property type="entry name" value="DUF5131"/>
</dbReference>
<dbReference type="RefSeq" id="WP_129267835.1">
    <property type="nucleotide sequence ID" value="NZ_MZXW01000005.1"/>
</dbReference>
<dbReference type="OrthoDB" id="9787478at2"/>
<gene>
    <name evidence="1" type="ORF">B5V03_03245</name>
</gene>
<accession>A0A4Q1VN58</accession>
<sequence length="251" mass="28743">MASSTEIEWTDATWNPVTGCTKITRGCDLCYAERFSERFRGVPGHPFQNGFDLQLRPERLQQPLNWRQPRRIFVNSMSDLFHKEIPRSFIDAVFDTMEAANWHTYQVLTKRSSLMARYLRGRYDPAKAPPHIWLGVSIEDAKNAVRLKHLRAAPASIKFVSFEPLLGPVGKVDLTGINWAIVGGESGPRARPMNEEWALEIRDQCRTARVAFFFKQWGGVRPKSGGRLLRGREWNQYPDIGRQSVQLEAAE</sequence>
<keyword evidence="2" id="KW-1185">Reference proteome</keyword>
<name>A0A4Q1VN58_9BRAD</name>
<protein>
    <recommendedName>
        <fullName evidence="3">Phage Gp37/Gp68 family protein</fullName>
    </recommendedName>
</protein>
<dbReference type="EMBL" id="MZXW01000005">
    <property type="protein sequence ID" value="RXT53642.1"/>
    <property type="molecule type" value="Genomic_DNA"/>
</dbReference>
<dbReference type="AlphaFoldDB" id="A0A4Q1VN58"/>
<comment type="caution">
    <text evidence="1">The sequence shown here is derived from an EMBL/GenBank/DDBJ whole genome shotgun (WGS) entry which is preliminary data.</text>
</comment>
<reference evidence="1 2" key="1">
    <citation type="submission" date="2017-03" db="EMBL/GenBank/DDBJ databases">
        <authorList>
            <person name="Safronova V.I."/>
            <person name="Sazanova A.L."/>
            <person name="Chirak E.R."/>
        </authorList>
    </citation>
    <scope>NUCLEOTIDE SEQUENCE [LARGE SCALE GENOMIC DNA]</scope>
    <source>
        <strain evidence="1 2">Opo-243</strain>
    </source>
</reference>
<evidence type="ECO:0000313" key="2">
    <source>
        <dbReference type="Proteomes" id="UP000290819"/>
    </source>
</evidence>
<dbReference type="Pfam" id="PF07505">
    <property type="entry name" value="DUF5131"/>
    <property type="match status" value="1"/>
</dbReference>
<evidence type="ECO:0008006" key="3">
    <source>
        <dbReference type="Google" id="ProtNLM"/>
    </source>
</evidence>